<dbReference type="Pfam" id="PF00250">
    <property type="entry name" value="Forkhead"/>
    <property type="match status" value="1"/>
</dbReference>
<dbReference type="InterPro" id="IPR001766">
    <property type="entry name" value="Fork_head_dom"/>
</dbReference>
<keyword evidence="4 5" id="KW-0539">Nucleus</keyword>
<comment type="caution">
    <text evidence="8">The sequence shown here is derived from an EMBL/GenBank/DDBJ whole genome shotgun (WGS) entry which is preliminary data.</text>
</comment>
<evidence type="ECO:0000256" key="4">
    <source>
        <dbReference type="ARBA" id="ARBA00023242"/>
    </source>
</evidence>
<evidence type="ECO:0000259" key="7">
    <source>
        <dbReference type="PROSITE" id="PS50039"/>
    </source>
</evidence>
<evidence type="ECO:0000313" key="8">
    <source>
        <dbReference type="EMBL" id="PVV02175.1"/>
    </source>
</evidence>
<feature type="domain" description="Fork-head" evidence="7">
    <location>
        <begin position="146"/>
        <end position="241"/>
    </location>
</feature>
<gene>
    <name evidence="8" type="ORF">BB560_003378</name>
</gene>
<evidence type="ECO:0000256" key="2">
    <source>
        <dbReference type="ARBA" id="ARBA00023125"/>
    </source>
</evidence>
<dbReference type="InterPro" id="IPR036390">
    <property type="entry name" value="WH_DNA-bd_sf"/>
</dbReference>
<dbReference type="EMBL" id="MBFS01000576">
    <property type="protein sequence ID" value="PVV02175.1"/>
    <property type="molecule type" value="Genomic_DNA"/>
</dbReference>
<keyword evidence="3" id="KW-0804">Transcription</keyword>
<dbReference type="SMART" id="SM00339">
    <property type="entry name" value="FH"/>
    <property type="match status" value="1"/>
</dbReference>
<dbReference type="PANTHER" id="PTHR46078">
    <property type="entry name" value="FORKHEAD BOX PROTEIN J2 FAMILY MEMBER"/>
    <property type="match status" value="1"/>
</dbReference>
<dbReference type="PRINTS" id="PR00053">
    <property type="entry name" value="FORKHEAD"/>
</dbReference>
<name>A0A2T9ZC73_9FUNG</name>
<sequence>MIEQNKTGIEFPSIGSKYTKDQKTEKPFQCFQDPSINSGKPNSHFPSFQKQQQAPQIMTKQVSKNTSSSMKRRRNTDSTLVVDKPFQSKKSSDMKRRKSEAGKQAVAGKKDSRKSKDEENTNDNGNIDIAFLLNDKTPLKTQASGKLPYSYATLITYAILHHPEKKMTLSEIYAWLLDKFPHFKTGGTGWKNSIRHNLSLNKTFVRVPRPLNQPGKGAYWAVDLSVLSESIYSKSKARRNTTDSIKMPIWQQTLHGNLAPNRSSIPVNFPRFGIDSKNRQQPGVHGFHEKVISPLNNAQYAINGIPQKTNKGTQKSKKTLDKNHTFHEISQGTNSGLLKMPIPHANLNQPPFHTIPPYHFNQSMPEGKPLMQLPMNQHLLLGDHVIGDMKLDEYLFGFQPGLGDTYAFPPQNATKDQNKIGLTNGSNANPQKSNIYGQILDPNNDFPMLNLNDVDLHNLGGLPNIDGYNPLLTNNDILFDEDMLPSCLKHATLNDSTTNGNVQSPAKRESNSLPYIFYEDQMGQFSQTNDSNFDKSKEINKPLNSNETQSNGVQLSPLDNISKESTSPTKVGPISNHQSLLDFNKIAQDFDNGNSSDKVDTNYLNTINSMEMYLMPEIGNDKIFSGEFFGTQDIPLDNNFLNNVGGMVNVSDTRTNPMPTEFGSSEIEYHNSDTKENHINSGNKQAFRNLPVDLDIQEIQSQSPSEPLKLGKNTAPNITKDVFVGNQYDDQKSNGLKFDAIFNQYTGNESEWMGKII</sequence>
<dbReference type="InterPro" id="IPR036388">
    <property type="entry name" value="WH-like_DNA-bd_sf"/>
</dbReference>
<proteinExistence type="predicted"/>
<dbReference type="FunFam" id="1.10.10.10:FF:000135">
    <property type="entry name" value="forkhead box protein G1"/>
    <property type="match status" value="1"/>
</dbReference>
<feature type="compositionally biased region" description="Polar residues" evidence="6">
    <location>
        <begin position="542"/>
        <end position="574"/>
    </location>
</feature>
<dbReference type="CDD" id="cd20024">
    <property type="entry name" value="FH_FOXJ2-like"/>
    <property type="match status" value="1"/>
</dbReference>
<dbReference type="PROSITE" id="PS50039">
    <property type="entry name" value="FORK_HEAD_3"/>
    <property type="match status" value="1"/>
</dbReference>
<dbReference type="PROSITE" id="PS00658">
    <property type="entry name" value="FORK_HEAD_2"/>
    <property type="match status" value="1"/>
</dbReference>
<evidence type="ECO:0000256" key="5">
    <source>
        <dbReference type="PROSITE-ProRule" id="PRU00089"/>
    </source>
</evidence>
<protein>
    <recommendedName>
        <fullName evidence="7">Fork-head domain-containing protein</fullName>
    </recommendedName>
</protein>
<dbReference type="InterPro" id="IPR030456">
    <property type="entry name" value="TF_fork_head_CS_2"/>
</dbReference>
<feature type="compositionally biased region" description="Basic and acidic residues" evidence="6">
    <location>
        <begin position="108"/>
        <end position="119"/>
    </location>
</feature>
<dbReference type="Gene3D" id="1.10.10.10">
    <property type="entry name" value="Winged helix-like DNA-binding domain superfamily/Winged helix DNA-binding domain"/>
    <property type="match status" value="1"/>
</dbReference>
<feature type="compositionally biased region" description="Polar residues" evidence="6">
    <location>
        <begin position="32"/>
        <end position="69"/>
    </location>
</feature>
<dbReference type="GO" id="GO:0000981">
    <property type="term" value="F:DNA-binding transcription factor activity, RNA polymerase II-specific"/>
    <property type="evidence" value="ECO:0007669"/>
    <property type="project" value="TreeGrafter"/>
</dbReference>
<dbReference type="InterPro" id="IPR045912">
    <property type="entry name" value="FOXJ2/3-like"/>
</dbReference>
<organism evidence="8 9">
    <name type="scientific">Smittium megazygosporum</name>
    <dbReference type="NCBI Taxonomy" id="133381"/>
    <lineage>
        <taxon>Eukaryota</taxon>
        <taxon>Fungi</taxon>
        <taxon>Fungi incertae sedis</taxon>
        <taxon>Zoopagomycota</taxon>
        <taxon>Kickxellomycotina</taxon>
        <taxon>Harpellomycetes</taxon>
        <taxon>Harpellales</taxon>
        <taxon>Legeriomycetaceae</taxon>
        <taxon>Smittium</taxon>
    </lineage>
</organism>
<dbReference type="OrthoDB" id="5954824at2759"/>
<keyword evidence="1" id="KW-0805">Transcription regulation</keyword>
<reference evidence="8 9" key="1">
    <citation type="journal article" date="2018" name="MBio">
        <title>Comparative Genomics Reveals the Core Gene Toolbox for the Fungus-Insect Symbiosis.</title>
        <authorList>
            <person name="Wang Y."/>
            <person name="Stata M."/>
            <person name="Wang W."/>
            <person name="Stajich J.E."/>
            <person name="White M.M."/>
            <person name="Moncalvo J.M."/>
        </authorList>
    </citation>
    <scope>NUCLEOTIDE SEQUENCE [LARGE SCALE GENOMIC DNA]</scope>
    <source>
        <strain evidence="8 9">SC-DP-2</strain>
    </source>
</reference>
<dbReference type="GO" id="GO:0005634">
    <property type="term" value="C:nucleus"/>
    <property type="evidence" value="ECO:0007669"/>
    <property type="project" value="UniProtKB-SubCell"/>
</dbReference>
<keyword evidence="9" id="KW-1185">Reference proteome</keyword>
<feature type="region of interest" description="Disordered" evidence="6">
    <location>
        <begin position="527"/>
        <end position="574"/>
    </location>
</feature>
<dbReference type="GO" id="GO:0000978">
    <property type="term" value="F:RNA polymerase II cis-regulatory region sequence-specific DNA binding"/>
    <property type="evidence" value="ECO:0007669"/>
    <property type="project" value="TreeGrafter"/>
</dbReference>
<dbReference type="Proteomes" id="UP000245609">
    <property type="component" value="Unassembled WGS sequence"/>
</dbReference>
<feature type="region of interest" description="Disordered" evidence="6">
    <location>
        <begin position="1"/>
        <end position="125"/>
    </location>
</feature>
<evidence type="ECO:0000256" key="1">
    <source>
        <dbReference type="ARBA" id="ARBA00023015"/>
    </source>
</evidence>
<accession>A0A2T9ZC73</accession>
<dbReference type="STRING" id="133381.A0A2T9ZC73"/>
<comment type="subcellular location">
    <subcellularLocation>
        <location evidence="5">Nucleus</location>
    </subcellularLocation>
</comment>
<keyword evidence="2 5" id="KW-0238">DNA-binding</keyword>
<evidence type="ECO:0000256" key="6">
    <source>
        <dbReference type="SAM" id="MobiDB-lite"/>
    </source>
</evidence>
<dbReference type="SUPFAM" id="SSF46785">
    <property type="entry name" value="Winged helix' DNA-binding domain"/>
    <property type="match status" value="1"/>
</dbReference>
<evidence type="ECO:0000256" key="3">
    <source>
        <dbReference type="ARBA" id="ARBA00023163"/>
    </source>
</evidence>
<feature type="DNA-binding region" description="Fork-head" evidence="5">
    <location>
        <begin position="146"/>
        <end position="241"/>
    </location>
</feature>
<dbReference type="PANTHER" id="PTHR46078:SF2">
    <property type="entry name" value="FORK-HEAD DOMAIN-CONTAINING PROTEIN"/>
    <property type="match status" value="1"/>
</dbReference>
<evidence type="ECO:0000313" key="9">
    <source>
        <dbReference type="Proteomes" id="UP000245609"/>
    </source>
</evidence>
<dbReference type="AlphaFoldDB" id="A0A2T9ZC73"/>